<accession>A0A1C4DUW8</accession>
<keyword evidence="7" id="KW-1185">Reference proteome</keyword>
<evidence type="ECO:0000313" key="7">
    <source>
        <dbReference type="Proteomes" id="UP000198515"/>
    </source>
</evidence>
<organism evidence="6 7">
    <name type="scientific">Kosakonia oryziphila</name>
    <dbReference type="NCBI Taxonomy" id="1005667"/>
    <lineage>
        <taxon>Bacteria</taxon>
        <taxon>Pseudomonadati</taxon>
        <taxon>Pseudomonadota</taxon>
        <taxon>Gammaproteobacteria</taxon>
        <taxon>Enterobacterales</taxon>
        <taxon>Enterobacteriaceae</taxon>
        <taxon>Kosakonia</taxon>
    </lineage>
</organism>
<keyword evidence="2" id="KW-0863">Zinc-finger</keyword>
<evidence type="ECO:0000259" key="5">
    <source>
        <dbReference type="Pfam" id="PF01258"/>
    </source>
</evidence>
<dbReference type="PANTHER" id="PTHR38777:SF1">
    <property type="entry name" value="DNAK SUPPRESSOR PROTEIN"/>
    <property type="match status" value="1"/>
</dbReference>
<name>A0A1C4DUW8_9ENTR</name>
<dbReference type="PANTHER" id="PTHR38777">
    <property type="entry name" value="FELS-2 PROPHAGE PROTEIN"/>
    <property type="match status" value="1"/>
</dbReference>
<dbReference type="GO" id="GO:0008270">
    <property type="term" value="F:zinc ion binding"/>
    <property type="evidence" value="ECO:0007669"/>
    <property type="project" value="UniProtKB-KW"/>
</dbReference>
<evidence type="ECO:0000256" key="1">
    <source>
        <dbReference type="ARBA" id="ARBA00022723"/>
    </source>
</evidence>
<dbReference type="Gene3D" id="1.20.120.910">
    <property type="entry name" value="DksA, coiled-coil domain"/>
    <property type="match status" value="1"/>
</dbReference>
<dbReference type="NCBIfam" id="TIGR02419">
    <property type="entry name" value="C4_traR_proteo"/>
    <property type="match status" value="1"/>
</dbReference>
<dbReference type="AlphaFoldDB" id="A0A1C4DUW8"/>
<sequence length="73" mass="8169">MPSEIIDQANELVEQNINNAIQAHRINRNAVSAEYCEECGEDIPQARRIAVPGCQTCAECQGIIELKRKQRGM</sequence>
<evidence type="ECO:0000256" key="3">
    <source>
        <dbReference type="ARBA" id="ARBA00022833"/>
    </source>
</evidence>
<keyword evidence="3" id="KW-0862">Zinc</keyword>
<proteinExistence type="predicted"/>
<dbReference type="PROSITE" id="PS01102">
    <property type="entry name" value="ZF_DKSA_1"/>
    <property type="match status" value="1"/>
</dbReference>
<dbReference type="Proteomes" id="UP000198515">
    <property type="component" value="Unassembled WGS sequence"/>
</dbReference>
<dbReference type="InterPro" id="IPR020458">
    <property type="entry name" value="Znf_DskA_TraR_CS"/>
</dbReference>
<dbReference type="Pfam" id="PF01258">
    <property type="entry name" value="zf-dskA_traR"/>
    <property type="match status" value="1"/>
</dbReference>
<dbReference type="RefSeq" id="WP_090135970.1">
    <property type="nucleotide sequence ID" value="NZ_FMBC01000018.1"/>
</dbReference>
<gene>
    <name evidence="6" type="ORF">GA0061070_101878</name>
</gene>
<keyword evidence="1" id="KW-0479">Metal-binding</keyword>
<reference evidence="7" key="1">
    <citation type="submission" date="2016-08" db="EMBL/GenBank/DDBJ databases">
        <authorList>
            <person name="Varghese N."/>
            <person name="Submissions Spin"/>
        </authorList>
    </citation>
    <scope>NUCLEOTIDE SEQUENCE [LARGE SCALE GENOMIC DNA]</scope>
    <source>
        <strain evidence="7">REICA_142</strain>
    </source>
</reference>
<dbReference type="InterPro" id="IPR012783">
    <property type="entry name" value="Znf_C4_TraR"/>
</dbReference>
<dbReference type="InterPro" id="IPR000962">
    <property type="entry name" value="Znf_DskA_TraR"/>
</dbReference>
<dbReference type="PROSITE" id="PS51128">
    <property type="entry name" value="ZF_DKSA_2"/>
    <property type="match status" value="1"/>
</dbReference>
<dbReference type="GO" id="GO:1900378">
    <property type="term" value="P:positive regulation of secondary metabolite biosynthetic process"/>
    <property type="evidence" value="ECO:0007669"/>
    <property type="project" value="TreeGrafter"/>
</dbReference>
<dbReference type="EMBL" id="FMBC01000018">
    <property type="protein sequence ID" value="SCC35158.1"/>
    <property type="molecule type" value="Genomic_DNA"/>
</dbReference>
<evidence type="ECO:0000256" key="4">
    <source>
        <dbReference type="PROSITE-ProRule" id="PRU00510"/>
    </source>
</evidence>
<feature type="zinc finger region" description="dksA C4-type" evidence="4">
    <location>
        <begin position="36"/>
        <end position="60"/>
    </location>
</feature>
<protein>
    <submittedName>
        <fullName evidence="6">Transcriptional regulator, TraR/DksA family</fullName>
    </submittedName>
</protein>
<dbReference type="SUPFAM" id="SSF57716">
    <property type="entry name" value="Glucocorticoid receptor-like (DNA-binding domain)"/>
    <property type="match status" value="1"/>
</dbReference>
<feature type="domain" description="Zinc finger DksA/TraR C4-type" evidence="5">
    <location>
        <begin position="34"/>
        <end position="65"/>
    </location>
</feature>
<evidence type="ECO:0000313" key="6">
    <source>
        <dbReference type="EMBL" id="SCC35158.1"/>
    </source>
</evidence>
<dbReference type="OrthoDB" id="962301at2"/>
<evidence type="ECO:0000256" key="2">
    <source>
        <dbReference type="ARBA" id="ARBA00022771"/>
    </source>
</evidence>